<evidence type="ECO:0000313" key="2">
    <source>
        <dbReference type="Proteomes" id="UP000015520"/>
    </source>
</evidence>
<protein>
    <submittedName>
        <fullName evidence="1">Uncharacterized protein</fullName>
    </submittedName>
</protein>
<proteinExistence type="predicted"/>
<accession>T0JBV5</accession>
<dbReference type="AlphaFoldDB" id="T0JBV5"/>
<dbReference type="EMBL" id="AUPZ01000022">
    <property type="protein sequence ID" value="EQB34317.1"/>
    <property type="molecule type" value="Genomic_DNA"/>
</dbReference>
<organism evidence="1 2">
    <name type="scientific">Sulfurimonas hongkongensis</name>
    <dbReference type="NCBI Taxonomy" id="1172190"/>
    <lineage>
        <taxon>Bacteria</taxon>
        <taxon>Pseudomonadati</taxon>
        <taxon>Campylobacterota</taxon>
        <taxon>Epsilonproteobacteria</taxon>
        <taxon>Campylobacterales</taxon>
        <taxon>Sulfurimonadaceae</taxon>
        <taxon>Sulfurimonas</taxon>
    </lineage>
</organism>
<sequence length="926" mass="103408">MSKKIFKYVFIATFAILLIVFISLFKPATSFFIERYTSNLLEQKVKINSLNLTDFSVEAYIQDPQNKIEAKLITLSPLKIEATFDGDIGAFKKYHSLRGDVGARAIISYDEKIIVDAKGTLYDAKIDVKVEELGDNWLIGVNAKALNIDELKKQNSLDFGLVGVVDFMLSKQNKDFTLSSSLKSPKLGTLELDAKGKFEDKSISTSCSLALGDKRVHLKKLLFDLNNDQISVSTKEFGGELNFVLKDEKLSLDAKTLHIEKLLEFMNYKDIASGVIDIDGEFDTKSKKGNIFLTSPKILGFGQEIKNIKFSIPALQFLEEKLSFAYTLDANILERTFNFEGDLSYKETLHIVASSSEFKSKSSFELNDKEIKVSVKQLDIKELLDFFEVKPFALGVIDLDAKGDFEKFIFHLNSDAKVSGLGTKVSADGFFITDTKELNSKFKLYTKLGKEEVKVKGTASYKQEFKIVASSSNFGANSNLLLKPDKFEFYTKNLDLQKLSKAFDEPNFPFGKIDFLASEDFENIALNIRSKELRRNTNPENISDYISFDLSGTYKDNTLSIKDKINLHHKRKKLPLNIDATISLAAPYNSKGSLVYKKDKIIVESFSFKDKQIKTDFEVDICELSLYKAAFGRPLYGPLRIVASHSDMLHIKTKSFGGELNASLDKNHIWIDINSVGAKKVAYLFDKDSSIESGIIDGVANYNIKEKKADTEIVIRDVTISGIDIDKKLQDIDDLLGLNIINISKSIFLHYYDGQTQETKISQLQLDLSLKDNNIKLDDLALKTQKFLIVIQGDLEDNGDIKKLDVSIVDKNGCAIVTQALSGNIREPKIANTTSTLVNIVKSVPTSILDTANKIVDFGASSVDGIASFGFNQIFRGDTNISITSDLISQSRSIIKFGSDMIMPSGCKVIYSGKVIHPANSKKDEK</sequence>
<dbReference type="PATRIC" id="fig|1172190.3.peg.2219"/>
<name>T0JBV5_9BACT</name>
<evidence type="ECO:0000313" key="1">
    <source>
        <dbReference type="EMBL" id="EQB34317.1"/>
    </source>
</evidence>
<dbReference type="STRING" id="1172190.M947_11510"/>
<comment type="caution">
    <text evidence="1">The sequence shown here is derived from an EMBL/GenBank/DDBJ whole genome shotgun (WGS) entry which is preliminary data.</text>
</comment>
<reference evidence="1 2" key="1">
    <citation type="submission" date="2013-07" db="EMBL/GenBank/DDBJ databases">
        <title>Sulfurimonas hongkongensis AST-10 Genome Sequencing.</title>
        <authorList>
            <person name="Cai L."/>
            <person name="Zhang T."/>
        </authorList>
    </citation>
    <scope>NUCLEOTIDE SEQUENCE [LARGE SCALE GENOMIC DNA]</scope>
    <source>
        <strain evidence="1 2">AST-10</strain>
    </source>
</reference>
<gene>
    <name evidence="1" type="ORF">M947_11510</name>
</gene>
<keyword evidence="2" id="KW-1185">Reference proteome</keyword>
<dbReference type="RefSeq" id="WP_021288534.1">
    <property type="nucleotide sequence ID" value="NZ_AUPZ01000022.1"/>
</dbReference>
<dbReference type="Proteomes" id="UP000015520">
    <property type="component" value="Unassembled WGS sequence"/>
</dbReference>
<dbReference type="OrthoDB" id="5332226at2"/>